<dbReference type="AlphaFoldDB" id="A0A7R9IT00"/>
<organism evidence="1">
    <name type="scientific">Timema tahoe</name>
    <dbReference type="NCBI Taxonomy" id="61484"/>
    <lineage>
        <taxon>Eukaryota</taxon>
        <taxon>Metazoa</taxon>
        <taxon>Ecdysozoa</taxon>
        <taxon>Arthropoda</taxon>
        <taxon>Hexapoda</taxon>
        <taxon>Insecta</taxon>
        <taxon>Pterygota</taxon>
        <taxon>Neoptera</taxon>
        <taxon>Polyneoptera</taxon>
        <taxon>Phasmatodea</taxon>
        <taxon>Timematodea</taxon>
        <taxon>Timematoidea</taxon>
        <taxon>Timematidae</taxon>
        <taxon>Timema</taxon>
    </lineage>
</organism>
<dbReference type="PROSITE" id="PS51257">
    <property type="entry name" value="PROKAR_LIPOPROTEIN"/>
    <property type="match status" value="1"/>
</dbReference>
<dbReference type="EMBL" id="OE010764">
    <property type="protein sequence ID" value="CAD7464088.1"/>
    <property type="molecule type" value="Genomic_DNA"/>
</dbReference>
<reference evidence="1" key="1">
    <citation type="submission" date="2020-11" db="EMBL/GenBank/DDBJ databases">
        <authorList>
            <person name="Tran Van P."/>
        </authorList>
    </citation>
    <scope>NUCLEOTIDE SEQUENCE</scope>
</reference>
<sequence>MKFENITNLPHCQRLLSSSCSSCSCTASSSASGLIVTPIMVHHLCLGCWLEVRRVDFCTAISSCCRNSDRPAFGHKIRTMQDYTLDLRN</sequence>
<name>A0A7R9IT00_9NEOP</name>
<accession>A0A7R9IT00</accession>
<evidence type="ECO:0000313" key="1">
    <source>
        <dbReference type="EMBL" id="CAD7464088.1"/>
    </source>
</evidence>
<gene>
    <name evidence="1" type="ORF">TTEB3V08_LOCUS11967</name>
</gene>
<protein>
    <submittedName>
        <fullName evidence="1">Uncharacterized protein</fullName>
    </submittedName>
</protein>
<proteinExistence type="predicted"/>